<organism evidence="1 2">
    <name type="scientific">Suillus fuscotomentosus</name>
    <dbReference type="NCBI Taxonomy" id="1912939"/>
    <lineage>
        <taxon>Eukaryota</taxon>
        <taxon>Fungi</taxon>
        <taxon>Dikarya</taxon>
        <taxon>Basidiomycota</taxon>
        <taxon>Agaricomycotina</taxon>
        <taxon>Agaricomycetes</taxon>
        <taxon>Agaricomycetidae</taxon>
        <taxon>Boletales</taxon>
        <taxon>Suillineae</taxon>
        <taxon>Suillaceae</taxon>
        <taxon>Suillus</taxon>
    </lineage>
</organism>
<dbReference type="Proteomes" id="UP001195769">
    <property type="component" value="Unassembled WGS sequence"/>
</dbReference>
<protein>
    <submittedName>
        <fullName evidence="1">Uncharacterized protein</fullName>
    </submittedName>
</protein>
<evidence type="ECO:0000313" key="1">
    <source>
        <dbReference type="EMBL" id="KAG1898310.1"/>
    </source>
</evidence>
<gene>
    <name evidence="1" type="ORF">F5891DRAFT_981954</name>
</gene>
<dbReference type="GeneID" id="64671468"/>
<sequence>MRELRKNQRGIICKRNSRIDCIFVVSGVTFVVIDIDSDRFCRNHGRVIRDSGNSGQKRFNAGRLRSDGDIICNIAEVKHCGQVPSHDSEFKRLMATVIAANKLYSKDSTKMGVKAKIEAIYNEPRRLLSVYVTCNHPFKDHPDGIVLIVEKSVLGLTTDCADLNILAKIYEA</sequence>
<accession>A0AAD4E2G4</accession>
<proteinExistence type="predicted"/>
<evidence type="ECO:0000313" key="2">
    <source>
        <dbReference type="Proteomes" id="UP001195769"/>
    </source>
</evidence>
<comment type="caution">
    <text evidence="1">The sequence shown here is derived from an EMBL/GenBank/DDBJ whole genome shotgun (WGS) entry which is preliminary data.</text>
</comment>
<name>A0AAD4E2G4_9AGAM</name>
<keyword evidence="2" id="KW-1185">Reference proteome</keyword>
<dbReference type="AlphaFoldDB" id="A0AAD4E2G4"/>
<dbReference type="RefSeq" id="XP_041223886.1">
    <property type="nucleotide sequence ID" value="XM_041377170.1"/>
</dbReference>
<reference evidence="1" key="1">
    <citation type="journal article" date="2020" name="New Phytol.">
        <title>Comparative genomics reveals dynamic genome evolution in host specialist ectomycorrhizal fungi.</title>
        <authorList>
            <person name="Lofgren L.A."/>
            <person name="Nguyen N.H."/>
            <person name="Vilgalys R."/>
            <person name="Ruytinx J."/>
            <person name="Liao H.L."/>
            <person name="Branco S."/>
            <person name="Kuo A."/>
            <person name="LaButti K."/>
            <person name="Lipzen A."/>
            <person name="Andreopoulos W."/>
            <person name="Pangilinan J."/>
            <person name="Riley R."/>
            <person name="Hundley H."/>
            <person name="Na H."/>
            <person name="Barry K."/>
            <person name="Grigoriev I.V."/>
            <person name="Stajich J.E."/>
            <person name="Kennedy P.G."/>
        </authorList>
    </citation>
    <scope>NUCLEOTIDE SEQUENCE</scope>
    <source>
        <strain evidence="1">FC203</strain>
    </source>
</reference>
<dbReference type="EMBL" id="JABBWK010000040">
    <property type="protein sequence ID" value="KAG1898310.1"/>
    <property type="molecule type" value="Genomic_DNA"/>
</dbReference>